<evidence type="ECO:0000256" key="1">
    <source>
        <dbReference type="ARBA" id="ARBA00022603"/>
    </source>
</evidence>
<sequence length="385" mass="40805">MTPGARIQAAIEILDRVLDGEAAEKALTGWARRSRFAGSKDRAAIRDHVFDAIRCKRSFAARGGAMTGRGLMIGLARAQDLDIDALFSGAGHAPEPLSNAEVAAGRAPEGAEALDIPDWLDPPFRDSLGDEAEAVAQALQSRAPVMLRVNLRKANIAQAQASLSGEGIEARSAAISDTALQVVEGARRVSNSAAFKDGLVELQDGASQAVVDALPLSDGQHVLDYCAGGGGKTLAMAGRAQGRFYAHDANPGRLADLPVRAKRAGVKVQLLAPGKIEGHFDLVLCDAPCSGSGSWRRAPDAKWRLTPEKLRELNGIQQNILDEASRLVAPGGVLAYATCSVLDSENGARVDDFLARNGGWRETDRRQWLPGPEGDGFFLSCLTRN</sequence>
<name>A0ABS5HSE6_9RHOB</name>
<comment type="caution">
    <text evidence="7">The sequence shown here is derived from an EMBL/GenBank/DDBJ whole genome shotgun (WGS) entry which is preliminary data.</text>
</comment>
<evidence type="ECO:0000256" key="2">
    <source>
        <dbReference type="ARBA" id="ARBA00022679"/>
    </source>
</evidence>
<dbReference type="InterPro" id="IPR023267">
    <property type="entry name" value="RCMT"/>
</dbReference>
<feature type="binding site" evidence="5">
    <location>
        <position position="248"/>
    </location>
    <ligand>
        <name>S-adenosyl-L-methionine</name>
        <dbReference type="ChEBI" id="CHEBI:59789"/>
    </ligand>
</feature>
<evidence type="ECO:0000256" key="3">
    <source>
        <dbReference type="ARBA" id="ARBA00022691"/>
    </source>
</evidence>
<keyword evidence="8" id="KW-1185">Reference proteome</keyword>
<dbReference type="PROSITE" id="PS51686">
    <property type="entry name" value="SAM_MT_RSMB_NOP"/>
    <property type="match status" value="1"/>
</dbReference>
<reference evidence="7 8" key="1">
    <citation type="journal article" date="2021" name="Arch. Microbiol.">
        <title>Thalassobius aquimarinus sp. nov., isolated from the Sea of Japan seashore.</title>
        <authorList>
            <person name="Kurilenko V.V."/>
            <person name="Romanenko L.A."/>
            <person name="Chernysheva N.Y."/>
            <person name="Velansky P.V."/>
            <person name="Tekutyeva L.A."/>
            <person name="Isaeva M.P."/>
            <person name="Mikhailov V.V."/>
        </authorList>
    </citation>
    <scope>NUCLEOTIDE SEQUENCE [LARGE SCALE GENOMIC DNA]</scope>
    <source>
        <strain evidence="7 8">KMM 8518</strain>
    </source>
</reference>
<gene>
    <name evidence="7" type="ORF">IT775_11950</name>
</gene>
<dbReference type="Pfam" id="PF01189">
    <property type="entry name" value="Methyltr_RsmB-F"/>
    <property type="match status" value="1"/>
</dbReference>
<dbReference type="InterPro" id="IPR049560">
    <property type="entry name" value="MeTrfase_RsmB-F_NOP2_cat"/>
</dbReference>
<dbReference type="Pfam" id="PF22458">
    <property type="entry name" value="RsmF-B_ferredox"/>
    <property type="match status" value="1"/>
</dbReference>
<accession>A0ABS5HSE6</accession>
<dbReference type="GO" id="GO:0032259">
    <property type="term" value="P:methylation"/>
    <property type="evidence" value="ECO:0007669"/>
    <property type="project" value="UniProtKB-KW"/>
</dbReference>
<dbReference type="CDD" id="cd02440">
    <property type="entry name" value="AdoMet_MTases"/>
    <property type="match status" value="1"/>
</dbReference>
<dbReference type="Gene3D" id="3.40.50.150">
    <property type="entry name" value="Vaccinia Virus protein VP39"/>
    <property type="match status" value="1"/>
</dbReference>
<dbReference type="PRINTS" id="PR02008">
    <property type="entry name" value="RCMTFAMILY"/>
</dbReference>
<dbReference type="RefSeq" id="WP_212701354.1">
    <property type="nucleotide sequence ID" value="NZ_JADMKU010000010.1"/>
</dbReference>
<evidence type="ECO:0000256" key="4">
    <source>
        <dbReference type="ARBA" id="ARBA00022884"/>
    </source>
</evidence>
<dbReference type="InterPro" id="IPR029063">
    <property type="entry name" value="SAM-dependent_MTases_sf"/>
</dbReference>
<organism evidence="7 8">
    <name type="scientific">Thalassovita aquimarina</name>
    <dbReference type="NCBI Taxonomy" id="2785917"/>
    <lineage>
        <taxon>Bacteria</taxon>
        <taxon>Pseudomonadati</taxon>
        <taxon>Pseudomonadota</taxon>
        <taxon>Alphaproteobacteria</taxon>
        <taxon>Rhodobacterales</taxon>
        <taxon>Roseobacteraceae</taxon>
        <taxon>Thalassovita</taxon>
    </lineage>
</organism>
<dbReference type="PANTHER" id="PTHR22807:SF53">
    <property type="entry name" value="RIBOSOMAL RNA SMALL SUBUNIT METHYLTRANSFERASE B-RELATED"/>
    <property type="match status" value="1"/>
</dbReference>
<evidence type="ECO:0000256" key="5">
    <source>
        <dbReference type="PROSITE-ProRule" id="PRU01023"/>
    </source>
</evidence>
<keyword evidence="4 5" id="KW-0694">RNA-binding</keyword>
<comment type="similarity">
    <text evidence="5">Belongs to the class I-like SAM-binding methyltransferase superfamily. RsmB/NOP family.</text>
</comment>
<protein>
    <submittedName>
        <fullName evidence="7">RsmB/NOP family class I SAM-dependent RNA methyltransferase</fullName>
    </submittedName>
</protein>
<evidence type="ECO:0000313" key="7">
    <source>
        <dbReference type="EMBL" id="MBR9651833.1"/>
    </source>
</evidence>
<dbReference type="InterPro" id="IPR054728">
    <property type="entry name" value="RsmB-like_ferredoxin"/>
</dbReference>
<evidence type="ECO:0000259" key="6">
    <source>
        <dbReference type="PROSITE" id="PS51686"/>
    </source>
</evidence>
<dbReference type="Proteomes" id="UP001195941">
    <property type="component" value="Unassembled WGS sequence"/>
</dbReference>
<proteinExistence type="inferred from homology"/>
<comment type="caution">
    <text evidence="5">Lacks conserved residue(s) required for the propagation of feature annotation.</text>
</comment>
<dbReference type="SUPFAM" id="SSF53335">
    <property type="entry name" value="S-adenosyl-L-methionine-dependent methyltransferases"/>
    <property type="match status" value="1"/>
</dbReference>
<evidence type="ECO:0000313" key="8">
    <source>
        <dbReference type="Proteomes" id="UP001195941"/>
    </source>
</evidence>
<feature type="binding site" evidence="5">
    <location>
        <position position="286"/>
    </location>
    <ligand>
        <name>S-adenosyl-L-methionine</name>
        <dbReference type="ChEBI" id="CHEBI:59789"/>
    </ligand>
</feature>
<dbReference type="EMBL" id="JADMKU010000010">
    <property type="protein sequence ID" value="MBR9651833.1"/>
    <property type="molecule type" value="Genomic_DNA"/>
</dbReference>
<feature type="active site" description="Nucleophile" evidence="5">
    <location>
        <position position="339"/>
    </location>
</feature>
<dbReference type="GO" id="GO:0008168">
    <property type="term" value="F:methyltransferase activity"/>
    <property type="evidence" value="ECO:0007669"/>
    <property type="project" value="UniProtKB-KW"/>
</dbReference>
<dbReference type="InterPro" id="IPR001678">
    <property type="entry name" value="MeTrfase_RsmB-F_NOP2_dom"/>
</dbReference>
<keyword evidence="3 5" id="KW-0949">S-adenosyl-L-methionine</keyword>
<dbReference type="PANTHER" id="PTHR22807">
    <property type="entry name" value="NOP2 YEAST -RELATED NOL1/NOP2/FMU SUN DOMAIN-CONTAINING"/>
    <property type="match status" value="1"/>
</dbReference>
<keyword evidence="1 5" id="KW-0489">Methyltransferase</keyword>
<feature type="domain" description="SAM-dependent MTase RsmB/NOP-type" evidence="6">
    <location>
        <begin position="135"/>
        <end position="385"/>
    </location>
</feature>
<keyword evidence="2 5" id="KW-0808">Transferase</keyword>